<dbReference type="AlphaFoldDB" id="A0A427URN9"/>
<accession>A0A427URN9</accession>
<evidence type="ECO:0000313" key="1">
    <source>
        <dbReference type="EMBL" id="RSE23007.1"/>
    </source>
</evidence>
<sequence>MSDVTKMECVSSADPAWFTKGEIYDSELRGADVCICGDNLVSDLNKDDWYEMSRRHDGVWFLIGFQQSILFREVRQ</sequence>
<dbReference type="OrthoDB" id="6624758at2"/>
<gene>
    <name evidence="1" type="ORF">EGT71_19740</name>
</gene>
<proteinExistence type="predicted"/>
<organism evidence="1 2">
    <name type="scientific">Atlantibacter subterraneus</name>
    <dbReference type="NCBI Taxonomy" id="255519"/>
    <lineage>
        <taxon>Bacteria</taxon>
        <taxon>Pseudomonadati</taxon>
        <taxon>Pseudomonadota</taxon>
        <taxon>Gammaproteobacteria</taxon>
        <taxon>Enterobacterales</taxon>
        <taxon>Enterobacteriaceae</taxon>
        <taxon>Atlantibacter</taxon>
    </lineage>
</organism>
<reference evidence="1 2" key="1">
    <citation type="submission" date="2018-10" db="EMBL/GenBank/DDBJ databases">
        <title>Transmission dynamics of multidrug resistant bacteria on intensive care unit surfaces.</title>
        <authorList>
            <person name="D'Souza A.W."/>
            <person name="Potter R.F."/>
            <person name="Wallace M."/>
            <person name="Shupe A."/>
            <person name="Patel S."/>
            <person name="Sun S."/>
            <person name="Gul D."/>
            <person name="Kwon J.H."/>
            <person name="Andleeb S."/>
            <person name="Burnham C.-A.D."/>
            <person name="Dantas G."/>
        </authorList>
    </citation>
    <scope>NUCLEOTIDE SEQUENCE [LARGE SCALE GENOMIC DNA]</scope>
    <source>
        <strain evidence="1 2">AS_373</strain>
    </source>
</reference>
<dbReference type="Proteomes" id="UP000275331">
    <property type="component" value="Unassembled WGS sequence"/>
</dbReference>
<evidence type="ECO:0000313" key="2">
    <source>
        <dbReference type="Proteomes" id="UP000275331"/>
    </source>
</evidence>
<dbReference type="EMBL" id="RHXB01000015">
    <property type="protein sequence ID" value="RSE23007.1"/>
    <property type="molecule type" value="Genomic_DNA"/>
</dbReference>
<dbReference type="RefSeq" id="WP_125294912.1">
    <property type="nucleotide sequence ID" value="NZ_RHWZ01000013.1"/>
</dbReference>
<protein>
    <submittedName>
        <fullName evidence="1">Uncharacterized protein</fullName>
    </submittedName>
</protein>
<name>A0A427URN9_9ENTR</name>
<comment type="caution">
    <text evidence="1">The sequence shown here is derived from an EMBL/GenBank/DDBJ whole genome shotgun (WGS) entry which is preliminary data.</text>
</comment>